<dbReference type="Gene3D" id="3.30.565.10">
    <property type="entry name" value="Histidine kinase-like ATPase, C-terminal domain"/>
    <property type="match status" value="1"/>
</dbReference>
<dbReference type="InterPro" id="IPR005467">
    <property type="entry name" value="His_kinase_dom"/>
</dbReference>
<dbReference type="GO" id="GO:0000155">
    <property type="term" value="F:phosphorelay sensor kinase activity"/>
    <property type="evidence" value="ECO:0007669"/>
    <property type="project" value="InterPro"/>
</dbReference>
<evidence type="ECO:0000259" key="1">
    <source>
        <dbReference type="PROSITE" id="PS50109"/>
    </source>
</evidence>
<dbReference type="Gene3D" id="3.40.50.300">
    <property type="entry name" value="P-loop containing nucleotide triphosphate hydrolases"/>
    <property type="match status" value="1"/>
</dbReference>
<dbReference type="Pfam" id="PF13191">
    <property type="entry name" value="AAA_16"/>
    <property type="match status" value="1"/>
</dbReference>
<dbReference type="InterPro" id="IPR003594">
    <property type="entry name" value="HATPase_dom"/>
</dbReference>
<dbReference type="PANTHER" id="PTHR43642:SF1">
    <property type="entry name" value="HYBRID SIGNAL TRANSDUCTION HISTIDINE KINASE G"/>
    <property type="match status" value="1"/>
</dbReference>
<name>A0A315Z9C9_SEDFL</name>
<dbReference type="PANTHER" id="PTHR43642">
    <property type="entry name" value="HYBRID SIGNAL TRANSDUCTION HISTIDINE KINASE G"/>
    <property type="match status" value="1"/>
</dbReference>
<dbReference type="InterPro" id="IPR041664">
    <property type="entry name" value="AAA_16"/>
</dbReference>
<comment type="caution">
    <text evidence="2">The sequence shown here is derived from an EMBL/GenBank/DDBJ whole genome shotgun (WGS) entry which is preliminary data.</text>
</comment>
<dbReference type="SMART" id="SM00387">
    <property type="entry name" value="HATPase_c"/>
    <property type="match status" value="1"/>
</dbReference>
<dbReference type="InterPro" id="IPR036890">
    <property type="entry name" value="HATPase_C_sf"/>
</dbReference>
<dbReference type="Gene3D" id="1.20.5.1930">
    <property type="match status" value="1"/>
</dbReference>
<dbReference type="SUPFAM" id="SSF48452">
    <property type="entry name" value="TPR-like"/>
    <property type="match status" value="2"/>
</dbReference>
<evidence type="ECO:0000313" key="3">
    <source>
        <dbReference type="Proteomes" id="UP000245535"/>
    </source>
</evidence>
<dbReference type="InterPro" id="IPR027417">
    <property type="entry name" value="P-loop_NTPase"/>
</dbReference>
<dbReference type="OrthoDB" id="9806704at2"/>
<dbReference type="GO" id="GO:0016020">
    <property type="term" value="C:membrane"/>
    <property type="evidence" value="ECO:0007669"/>
    <property type="project" value="InterPro"/>
</dbReference>
<reference evidence="2 3" key="1">
    <citation type="submission" date="2018-03" db="EMBL/GenBank/DDBJ databases">
        <title>Genomic Encyclopedia of Archaeal and Bacterial Type Strains, Phase II (KMG-II): from individual species to whole genera.</title>
        <authorList>
            <person name="Goeker M."/>
        </authorList>
    </citation>
    <scope>NUCLEOTIDE SEQUENCE [LARGE SCALE GENOMIC DNA]</scope>
    <source>
        <strain evidence="2 3">DSM 28229</strain>
    </source>
</reference>
<dbReference type="SUPFAM" id="SSF52540">
    <property type="entry name" value="P-loop containing nucleoside triphosphate hydrolases"/>
    <property type="match status" value="1"/>
</dbReference>
<protein>
    <submittedName>
        <fullName evidence="2">Signal transduction histidine kinase</fullName>
    </submittedName>
</protein>
<dbReference type="EMBL" id="QGDO01000004">
    <property type="protein sequence ID" value="PWJ40804.1"/>
    <property type="molecule type" value="Genomic_DNA"/>
</dbReference>
<dbReference type="SUPFAM" id="SSF55874">
    <property type="entry name" value="ATPase domain of HSP90 chaperone/DNA topoisomerase II/histidine kinase"/>
    <property type="match status" value="1"/>
</dbReference>
<dbReference type="GO" id="GO:0046983">
    <property type="term" value="F:protein dimerization activity"/>
    <property type="evidence" value="ECO:0007669"/>
    <property type="project" value="InterPro"/>
</dbReference>
<dbReference type="InterPro" id="IPR053159">
    <property type="entry name" value="Hybrid_Histidine_Kinase"/>
</dbReference>
<dbReference type="Gene3D" id="3.30.450.40">
    <property type="match status" value="1"/>
</dbReference>
<organism evidence="2 3">
    <name type="scientific">Sediminitomix flava</name>
    <dbReference type="NCBI Taxonomy" id="379075"/>
    <lineage>
        <taxon>Bacteria</taxon>
        <taxon>Pseudomonadati</taxon>
        <taxon>Bacteroidota</taxon>
        <taxon>Cytophagia</taxon>
        <taxon>Cytophagales</taxon>
        <taxon>Flammeovirgaceae</taxon>
        <taxon>Sediminitomix</taxon>
    </lineage>
</organism>
<dbReference type="CDD" id="cd16917">
    <property type="entry name" value="HATPase_UhpB-NarQ-NarX-like"/>
    <property type="match status" value="1"/>
</dbReference>
<dbReference type="Pfam" id="PF07730">
    <property type="entry name" value="HisKA_3"/>
    <property type="match status" value="1"/>
</dbReference>
<dbReference type="InterPro" id="IPR011990">
    <property type="entry name" value="TPR-like_helical_dom_sf"/>
</dbReference>
<keyword evidence="2" id="KW-0418">Kinase</keyword>
<dbReference type="PROSITE" id="PS50109">
    <property type="entry name" value="HIS_KIN"/>
    <property type="match status" value="1"/>
</dbReference>
<dbReference type="InterPro" id="IPR011712">
    <property type="entry name" value="Sig_transdc_His_kin_sub3_dim/P"/>
</dbReference>
<dbReference type="Proteomes" id="UP000245535">
    <property type="component" value="Unassembled WGS sequence"/>
</dbReference>
<dbReference type="InterPro" id="IPR029016">
    <property type="entry name" value="GAF-like_dom_sf"/>
</dbReference>
<gene>
    <name evidence="2" type="ORF">BC781_10463</name>
</gene>
<keyword evidence="3" id="KW-1185">Reference proteome</keyword>
<sequence>MEVLPTNFYRSEELDLLKSYYDSFLDEESRRLKTILLEGEVGSGKTDLLNRFFEHISYTSKYVSVCSAEYYNVPYYPFREIIASAINDLVVQLDQNERQHLSDQLFETIGLGFFILEEYIPELSLLVENAPLQKKKTIQVLLENRLPYLFLEMCKLILSYINGPIFLFFEDVQYMDQSSLYLLRYLLKELKDFPLFIALVYDTHGGDEFSEFRIFTSDLTFENSEIPLVSIEPLSEEVSEQIIQDELKEGYCGKKLSRLIFEESKGNLHALVSVVHNLQVGNGIWLEDGVWHADSLSFHSLIEKKYKEEQWDLIWNSLSEQDRLLMTALTLRKTVSLKDIRGILDDIPTEEIEDCLGDWLQLQIIKKDKNQILFKELSIAEFFSSKIEPEAYFGMAYRLGQYYISKYKKKENFQDLTLAVRYLGKASANLTNENDLIEVIQYQCVIAEKSKQNQEYQTAIDYYNLAIELLGELSRDSKKEFQFDIVLQKAICEYYLGNYELADQLLDNLFEHSHTLHQRIRIFREKISINTHIGRLQKAKELVKYALLELGVKIEENLGTLKEKLKQDEKNLPVRIHERLLNQHTESRKMTPREHSILEILYIGGISLNYASNDLMKWQSLKILRIGLQSEFSKYTSLALVTYGRLLMAEPDKMEMGFQIGETGIYLNQKIGSNTLHTRVMGVYAFYIHFWKKNFHTALPFLERGIENYKENGDLYGKFILQTHHFNIHFLMGENLDILERKSKELLQAKSESFTSYILDCHIALIAFLKGKKTDISLLKSEVPNLVNSYSEEENFYRNYAEGKAAFLLGEYHRAAEFFELAIGRAVLHLSSPLYPEVIFYEFMAVSYLYRKGENRVELLLRLHKALEHYKKWTAFNPNMFKIRYCLMKTVLEWVTDRSEADELPYIENIWKEIDQPVEQVLITTFLMRKALEEQKLDEAKAYYKETLNFYERWGAVAVVQFFRQQYNFLNEDRDIFPPENLSILFQSRLIVGLDLDQVLQNLLLLSMNSAAADRISILLQKNGATYELGRANLLDFSIQTFGKKRPLQKEDFDITALQYSIRTNRSVFASYETLKNNQRPMVKSLSCIPARTIDGNVLIAYFENTFETNVFRESVVSAFEGFTRQAVLSLSNALIHTSLLNVNKELNKQIIEKDELHKLMDTQKSEYMARVIQAQEKERLRIAQDLHDSVGGLLSATRMSLQHTMEALPEERQDDGSKVISLLDKTVGEVRQISHHMMPPVLKRFGFLAALQDLVETLNTSTNLDISLSIWGDDTFLDVDDRVNLYRICQEILQNIIKYAKAESILIQFTAHASDLNMIIEDDGIGFDYENVQKGMGFENINFRVEMLKGNFHVESILGKGSSFIIEIPLVTK</sequence>
<keyword evidence="2" id="KW-0808">Transferase</keyword>
<proteinExistence type="predicted"/>
<accession>A0A315Z9C9</accession>
<evidence type="ECO:0000313" key="2">
    <source>
        <dbReference type="EMBL" id="PWJ40804.1"/>
    </source>
</evidence>
<dbReference type="RefSeq" id="WP_109619561.1">
    <property type="nucleotide sequence ID" value="NZ_QGDO01000004.1"/>
</dbReference>
<dbReference type="Pfam" id="PF02518">
    <property type="entry name" value="HATPase_c"/>
    <property type="match status" value="1"/>
</dbReference>
<feature type="domain" description="Histidine kinase" evidence="1">
    <location>
        <begin position="1182"/>
        <end position="1373"/>
    </location>
</feature>